<dbReference type="RefSeq" id="WP_143733171.1">
    <property type="nucleotide sequence ID" value="NZ_RYFG02000020.1"/>
</dbReference>
<accession>A0ABY3CG50</accession>
<evidence type="ECO:0000256" key="1">
    <source>
        <dbReference type="ARBA" id="ARBA00023002"/>
    </source>
</evidence>
<dbReference type="SUPFAM" id="SSF51905">
    <property type="entry name" value="FAD/NAD(P)-binding domain"/>
    <property type="match status" value="1"/>
</dbReference>
<organism evidence="3 4">
    <name type="scientific">Candidatus Methylobacter oryzae</name>
    <dbReference type="NCBI Taxonomy" id="2497749"/>
    <lineage>
        <taxon>Bacteria</taxon>
        <taxon>Pseudomonadati</taxon>
        <taxon>Pseudomonadota</taxon>
        <taxon>Gammaproteobacteria</taxon>
        <taxon>Methylococcales</taxon>
        <taxon>Methylococcaceae</taxon>
        <taxon>Methylobacter</taxon>
    </lineage>
</organism>
<dbReference type="Proteomes" id="UP000733744">
    <property type="component" value="Unassembled WGS sequence"/>
</dbReference>
<dbReference type="InterPro" id="IPR006076">
    <property type="entry name" value="FAD-dep_OxRdtase"/>
</dbReference>
<dbReference type="Gene3D" id="3.50.50.60">
    <property type="entry name" value="FAD/NAD(P)-binding domain"/>
    <property type="match status" value="2"/>
</dbReference>
<dbReference type="InterPro" id="IPR036188">
    <property type="entry name" value="FAD/NAD-bd_sf"/>
</dbReference>
<dbReference type="EMBL" id="RYFG02000020">
    <property type="protein sequence ID" value="TRX01451.1"/>
    <property type="molecule type" value="Genomic_DNA"/>
</dbReference>
<evidence type="ECO:0000313" key="3">
    <source>
        <dbReference type="EMBL" id="TRX01451.1"/>
    </source>
</evidence>
<keyword evidence="4" id="KW-1185">Reference proteome</keyword>
<evidence type="ECO:0000313" key="4">
    <source>
        <dbReference type="Proteomes" id="UP000733744"/>
    </source>
</evidence>
<protein>
    <submittedName>
        <fullName evidence="3">FAD-binding oxidoreductase</fullName>
    </submittedName>
</protein>
<dbReference type="Gene3D" id="3.30.9.10">
    <property type="entry name" value="D-Amino Acid Oxidase, subunit A, domain 2"/>
    <property type="match status" value="1"/>
</dbReference>
<evidence type="ECO:0000259" key="2">
    <source>
        <dbReference type="Pfam" id="PF01266"/>
    </source>
</evidence>
<proteinExistence type="predicted"/>
<comment type="caution">
    <text evidence="3">The sequence shown here is derived from an EMBL/GenBank/DDBJ whole genome shotgun (WGS) entry which is preliminary data.</text>
</comment>
<feature type="domain" description="FAD dependent oxidoreductase" evidence="2">
    <location>
        <begin position="3"/>
        <end position="329"/>
    </location>
</feature>
<sequence length="346" mass="39289">MIDFLIIGQGLAGSLLAWELIQRGCKVVIIDNGRENASQVAAGLINPVTGMRFVKSAEVDTLLPIAKHCYSQLAGFFQQDFYIEKPMLRIFRSNNEWLNANKRLNNPDYQAYLGNIQPPGTRIKNLAAPFGLLEQQQTGYLLTRPLLDSLKEFFIAQNSYRQAEFDYRDLQLQASLRWQDIAPKRIIFCEGYRVAQNPWFSWLPFQPAKGEILTLEHQTELPDKILNYGNWLIPLNSRQIRVGATFDRENLDTQITEQGKESLLKALGQISANLIDAPLINHQANIRPCTLDKQPFIGRHPQHHNLLIFNGFGAKGSLQIPCYSRHFADALLNGTALSQTCDIQRI</sequence>
<reference evidence="3 4" key="1">
    <citation type="journal article" date="2019" name="Antonie Van Leeuwenhoek">
        <title>Description of 'Ca. Methylobacter oryzae' KRF1, a novel species from the environmentally important Methylobacter clade 2.</title>
        <authorList>
            <person name="Khatri K."/>
            <person name="Mohite J.A."/>
            <person name="Pandit P.S."/>
            <person name="Bahulikar R."/>
            <person name="Rahalkar M.C."/>
        </authorList>
    </citation>
    <scope>NUCLEOTIDE SEQUENCE [LARGE SCALE GENOMIC DNA]</scope>
    <source>
        <strain evidence="3 4">KRF1</strain>
    </source>
</reference>
<gene>
    <name evidence="3" type="ORF">EKO24_003990</name>
</gene>
<dbReference type="PANTHER" id="PTHR13847:SF289">
    <property type="entry name" value="GLYCINE OXIDASE"/>
    <property type="match status" value="1"/>
</dbReference>
<name>A0ABY3CG50_9GAMM</name>
<keyword evidence="1" id="KW-0560">Oxidoreductase</keyword>
<dbReference type="PANTHER" id="PTHR13847">
    <property type="entry name" value="SARCOSINE DEHYDROGENASE-RELATED"/>
    <property type="match status" value="1"/>
</dbReference>
<dbReference type="Pfam" id="PF01266">
    <property type="entry name" value="DAO"/>
    <property type="match status" value="1"/>
</dbReference>